<feature type="transmembrane region" description="Helical" evidence="8">
    <location>
        <begin position="72"/>
        <end position="93"/>
    </location>
</feature>
<comment type="caution">
    <text evidence="9">The sequence shown here is derived from an EMBL/GenBank/DDBJ whole genome shotgun (WGS) entry which is preliminary data.</text>
</comment>
<gene>
    <name evidence="9" type="ORF">KIPB_008643</name>
</gene>
<proteinExistence type="predicted"/>
<evidence type="ECO:0000256" key="1">
    <source>
        <dbReference type="ARBA" id="ARBA00004141"/>
    </source>
</evidence>
<feature type="compositionally biased region" description="Basic and acidic residues" evidence="7">
    <location>
        <begin position="200"/>
        <end position="219"/>
    </location>
</feature>
<dbReference type="OrthoDB" id="10670815at2759"/>
<feature type="transmembrane region" description="Helical" evidence="8">
    <location>
        <begin position="347"/>
        <end position="369"/>
    </location>
</feature>
<dbReference type="Proteomes" id="UP000265618">
    <property type="component" value="Unassembled WGS sequence"/>
</dbReference>
<sequence>MVAEDASVLAKVIEVDVYIFIMAIVGAVAYWSGIFTKEYAYGLNRFSTYIAVGGKLYIILTDTDFRTLNYTLVLMVVVFQVSLILSITLILRVTGKLNTDRFFSLVTCSCWRNHIAIGMPVIESVFGSEYLFVNVCFSLVARVMLMPLMWTVLEVRRAKGGEPGYNAGDIKIEYVNEEGSGVKEIERERDVVQEERDLEAAVPSERETVEGERDSRGGEGVEGVEVQVGEASLSRPEVSEAHSLSSALSTLSVSSTSSVCGITDPGSAKPSMSNGDIATLVIKRVLLHPMIVCTILGITASVTEFNTPDVLMDVFTSFGGCLTAVGVFVLGTAMATDLPGLIKVRSGLWAVLGHTALVLVVGQILFIGLAKLFKLDSVTAAAGTIMAGLPLARTGFSISKEFHVAEQTMAGVAILSLLLYVAMLPLQTLMVTAIFGLTPEDFA</sequence>
<evidence type="ECO:0000256" key="3">
    <source>
        <dbReference type="ARBA" id="ARBA00022475"/>
    </source>
</evidence>
<feature type="transmembrane region" description="Helical" evidence="8">
    <location>
        <begin position="12"/>
        <end position="33"/>
    </location>
</feature>
<reference evidence="9 10" key="1">
    <citation type="journal article" date="2018" name="PLoS ONE">
        <title>The draft genome of Kipferlia bialata reveals reductive genome evolution in fornicate parasites.</title>
        <authorList>
            <person name="Tanifuji G."/>
            <person name="Takabayashi S."/>
            <person name="Kume K."/>
            <person name="Takagi M."/>
            <person name="Nakayama T."/>
            <person name="Kamikawa R."/>
            <person name="Inagaki Y."/>
            <person name="Hashimoto T."/>
        </authorList>
    </citation>
    <scope>NUCLEOTIDE SEQUENCE [LARGE SCALE GENOMIC DNA]</scope>
    <source>
        <strain evidence="9">NY0173</strain>
    </source>
</reference>
<keyword evidence="3" id="KW-1003">Cell membrane</keyword>
<feature type="transmembrane region" description="Helical" evidence="8">
    <location>
        <begin position="375"/>
        <end position="392"/>
    </location>
</feature>
<dbReference type="Pfam" id="PF03547">
    <property type="entry name" value="Mem_trans"/>
    <property type="match status" value="1"/>
</dbReference>
<dbReference type="GO" id="GO:0055085">
    <property type="term" value="P:transmembrane transport"/>
    <property type="evidence" value="ECO:0007669"/>
    <property type="project" value="InterPro"/>
</dbReference>
<comment type="subcellular location">
    <subcellularLocation>
        <location evidence="1">Membrane</location>
        <topology evidence="1">Multi-pass membrane protein</topology>
    </subcellularLocation>
</comment>
<protein>
    <submittedName>
        <fullName evidence="9">Auxin efflux carrier</fullName>
    </submittedName>
</protein>
<dbReference type="EMBL" id="BDIP01002727">
    <property type="protein sequence ID" value="GIQ86737.1"/>
    <property type="molecule type" value="Genomic_DNA"/>
</dbReference>
<evidence type="ECO:0000256" key="6">
    <source>
        <dbReference type="ARBA" id="ARBA00023136"/>
    </source>
</evidence>
<keyword evidence="4 8" id="KW-0812">Transmembrane</keyword>
<evidence type="ECO:0000256" key="5">
    <source>
        <dbReference type="ARBA" id="ARBA00022989"/>
    </source>
</evidence>
<keyword evidence="2" id="KW-0813">Transport</keyword>
<accession>A0A9K3D1Z1</accession>
<feature type="region of interest" description="Disordered" evidence="7">
    <location>
        <begin position="200"/>
        <end position="221"/>
    </location>
</feature>
<dbReference type="AlphaFoldDB" id="A0A9K3D1Z1"/>
<dbReference type="InterPro" id="IPR004776">
    <property type="entry name" value="Mem_transp_PIN-like"/>
</dbReference>
<evidence type="ECO:0000313" key="10">
    <source>
        <dbReference type="Proteomes" id="UP000265618"/>
    </source>
</evidence>
<keyword evidence="5 8" id="KW-1133">Transmembrane helix</keyword>
<evidence type="ECO:0000256" key="8">
    <source>
        <dbReference type="SAM" id="Phobius"/>
    </source>
</evidence>
<dbReference type="PANTHER" id="PTHR36838">
    <property type="entry name" value="AUXIN EFFLUX CARRIER FAMILY PROTEIN"/>
    <property type="match status" value="1"/>
</dbReference>
<evidence type="ECO:0000313" key="9">
    <source>
        <dbReference type="EMBL" id="GIQ86737.1"/>
    </source>
</evidence>
<feature type="transmembrane region" description="Helical" evidence="8">
    <location>
        <begin position="285"/>
        <end position="302"/>
    </location>
</feature>
<feature type="transmembrane region" description="Helical" evidence="8">
    <location>
        <begin position="39"/>
        <end position="60"/>
    </location>
</feature>
<feature type="transmembrane region" description="Helical" evidence="8">
    <location>
        <begin position="314"/>
        <end position="335"/>
    </location>
</feature>
<dbReference type="GO" id="GO:0016020">
    <property type="term" value="C:membrane"/>
    <property type="evidence" value="ECO:0007669"/>
    <property type="project" value="UniProtKB-SubCell"/>
</dbReference>
<keyword evidence="6 8" id="KW-0472">Membrane</keyword>
<dbReference type="PANTHER" id="PTHR36838:SF3">
    <property type="entry name" value="TRANSPORTER AUXIN EFFLUX CARRIER EC FAMILY"/>
    <property type="match status" value="1"/>
</dbReference>
<evidence type="ECO:0000256" key="4">
    <source>
        <dbReference type="ARBA" id="ARBA00022692"/>
    </source>
</evidence>
<organism evidence="9 10">
    <name type="scientific">Kipferlia bialata</name>
    <dbReference type="NCBI Taxonomy" id="797122"/>
    <lineage>
        <taxon>Eukaryota</taxon>
        <taxon>Metamonada</taxon>
        <taxon>Carpediemonas-like organisms</taxon>
        <taxon>Kipferlia</taxon>
    </lineage>
</organism>
<feature type="transmembrane region" description="Helical" evidence="8">
    <location>
        <begin position="412"/>
        <end position="437"/>
    </location>
</feature>
<evidence type="ECO:0000256" key="2">
    <source>
        <dbReference type="ARBA" id="ARBA00022448"/>
    </source>
</evidence>
<keyword evidence="10" id="KW-1185">Reference proteome</keyword>
<evidence type="ECO:0000256" key="7">
    <source>
        <dbReference type="SAM" id="MobiDB-lite"/>
    </source>
</evidence>
<name>A0A9K3D1Z1_9EUKA</name>